<dbReference type="InterPro" id="IPR013785">
    <property type="entry name" value="Aldolase_TIM"/>
</dbReference>
<accession>R4XB15</accession>
<proteinExistence type="predicted"/>
<keyword evidence="2" id="KW-1185">Reference proteome</keyword>
<dbReference type="VEuPathDB" id="FungiDB:TAPDE_000009"/>
<dbReference type="Pfam" id="PF00701">
    <property type="entry name" value="DHDPS"/>
    <property type="match status" value="1"/>
</dbReference>
<reference evidence="1 2" key="1">
    <citation type="journal article" date="2013" name="MBio">
        <title>Genome sequencing of the plant pathogen Taphrina deformans, the causal agent of peach leaf curl.</title>
        <authorList>
            <person name="Cisse O.H."/>
            <person name="Almeida J.M.G.C.F."/>
            <person name="Fonseca A."/>
            <person name="Kumar A.A."/>
            <person name="Salojaervi J."/>
            <person name="Overmyer K."/>
            <person name="Hauser P.M."/>
            <person name="Pagni M."/>
        </authorList>
    </citation>
    <scope>NUCLEOTIDE SEQUENCE [LARGE SCALE GENOMIC DNA]</scope>
    <source>
        <strain evidence="2">PYCC 5710 / ATCC 11124 / CBS 356.35 / IMI 108563 / JCM 9778 / NBRC 8474</strain>
    </source>
</reference>
<evidence type="ECO:0008006" key="3">
    <source>
        <dbReference type="Google" id="ProtNLM"/>
    </source>
</evidence>
<evidence type="ECO:0000313" key="1">
    <source>
        <dbReference type="EMBL" id="CCG80508.1"/>
    </source>
</evidence>
<dbReference type="Proteomes" id="UP000013776">
    <property type="component" value="Unassembled WGS sequence"/>
</dbReference>
<evidence type="ECO:0000313" key="2">
    <source>
        <dbReference type="Proteomes" id="UP000013776"/>
    </source>
</evidence>
<dbReference type="EMBL" id="CAHR02000002">
    <property type="protein sequence ID" value="CCG80508.1"/>
    <property type="molecule type" value="Genomic_DNA"/>
</dbReference>
<dbReference type="Gene3D" id="3.20.20.70">
    <property type="entry name" value="Aldolase class I"/>
    <property type="match status" value="1"/>
</dbReference>
<dbReference type="SUPFAM" id="SSF51569">
    <property type="entry name" value="Aldolase"/>
    <property type="match status" value="1"/>
</dbReference>
<dbReference type="OrthoDB" id="191315at2759"/>
<gene>
    <name evidence="1" type="ORF">TAPDE_000009</name>
</gene>
<comment type="caution">
    <text evidence="1">The sequence shown here is derived from an EMBL/GenBank/DDBJ whole genome shotgun (WGS) entry which is preliminary data.</text>
</comment>
<dbReference type="GO" id="GO:0016829">
    <property type="term" value="F:lyase activity"/>
    <property type="evidence" value="ECO:0007669"/>
    <property type="project" value="InterPro"/>
</dbReference>
<dbReference type="AlphaFoldDB" id="R4XB15"/>
<name>R4XB15_TAPDE</name>
<organism evidence="1 2">
    <name type="scientific">Taphrina deformans (strain PYCC 5710 / ATCC 11124 / CBS 356.35 / IMI 108563 / JCM 9778 / NBRC 8474)</name>
    <name type="common">Peach leaf curl fungus</name>
    <name type="synonym">Lalaria deformans</name>
    <dbReference type="NCBI Taxonomy" id="1097556"/>
    <lineage>
        <taxon>Eukaryota</taxon>
        <taxon>Fungi</taxon>
        <taxon>Dikarya</taxon>
        <taxon>Ascomycota</taxon>
        <taxon>Taphrinomycotina</taxon>
        <taxon>Taphrinomycetes</taxon>
        <taxon>Taphrinales</taxon>
        <taxon>Taphrinaceae</taxon>
        <taxon>Taphrina</taxon>
    </lineage>
</organism>
<sequence length="133" mass="14352">MEGTFKARFRCWSAAFLAAARTAGAVGAIISLSNVFPYTLVKLYNLIESGASETEVLRLQSLVTNYEEIMTTASVPGIRATMGLLGLPAGHSRKPLPDASPAEIDHLKRHIVDIAAEENRLRELVQAASEGNE</sequence>
<dbReference type="InterPro" id="IPR002220">
    <property type="entry name" value="DapA-like"/>
</dbReference>
<protein>
    <recommendedName>
        <fullName evidence="3">Dihydrodipicolinate synthase</fullName>
    </recommendedName>
</protein>